<dbReference type="EMBL" id="KV448130">
    <property type="protein sequence ID" value="OAX43955.1"/>
    <property type="molecule type" value="Genomic_DNA"/>
</dbReference>
<dbReference type="EC" id="4.4.1.17" evidence="10"/>
<reference evidence="12 13" key="1">
    <citation type="submission" date="2016-06" db="EMBL/GenBank/DDBJ databases">
        <title>Comparative genomics of the ectomycorrhizal sister species Rhizopogon vinicolor and Rhizopogon vesiculosus (Basidiomycota: Boletales) reveals a divergence of the mating type B locus.</title>
        <authorList>
            <consortium name="DOE Joint Genome Institute"/>
            <person name="Mujic A.B."/>
            <person name="Kuo A."/>
            <person name="Tritt A."/>
            <person name="Lipzen A."/>
            <person name="Chen C."/>
            <person name="Johnson J."/>
            <person name="Sharma A."/>
            <person name="Barry K."/>
            <person name="Grigoriev I.V."/>
            <person name="Spatafora J.W."/>
        </authorList>
    </citation>
    <scope>NUCLEOTIDE SEQUENCE [LARGE SCALE GENOMIC DNA]</scope>
    <source>
        <strain evidence="12 13">AM-OR11-026</strain>
    </source>
</reference>
<feature type="compositionally biased region" description="Low complexity" evidence="11">
    <location>
        <begin position="1"/>
        <end position="21"/>
    </location>
</feature>
<keyword evidence="13" id="KW-1185">Reference proteome</keyword>
<feature type="region of interest" description="Disordered" evidence="11">
    <location>
        <begin position="1"/>
        <end position="73"/>
    </location>
</feature>
<dbReference type="FunCoup" id="A0A1B7NGF9">
    <property type="interactions" value="186"/>
</dbReference>
<keyword evidence="6 10" id="KW-0408">Iron</keyword>
<keyword evidence="7 10" id="KW-0496">Mitochondrion</keyword>
<dbReference type="GO" id="GO:0004408">
    <property type="term" value="F:holocytochrome-c synthase activity"/>
    <property type="evidence" value="ECO:0007669"/>
    <property type="project" value="UniProtKB-EC"/>
</dbReference>
<evidence type="ECO:0000256" key="11">
    <source>
        <dbReference type="SAM" id="MobiDB-lite"/>
    </source>
</evidence>
<proteinExistence type="inferred from homology"/>
<evidence type="ECO:0000256" key="10">
    <source>
        <dbReference type="RuleBase" id="RU363130"/>
    </source>
</evidence>
<organism evidence="12 13">
    <name type="scientific">Rhizopogon vinicolor AM-OR11-026</name>
    <dbReference type="NCBI Taxonomy" id="1314800"/>
    <lineage>
        <taxon>Eukaryota</taxon>
        <taxon>Fungi</taxon>
        <taxon>Dikarya</taxon>
        <taxon>Basidiomycota</taxon>
        <taxon>Agaricomycotina</taxon>
        <taxon>Agaricomycetes</taxon>
        <taxon>Agaricomycetidae</taxon>
        <taxon>Boletales</taxon>
        <taxon>Suillineae</taxon>
        <taxon>Rhizopogonaceae</taxon>
        <taxon>Rhizopogon</taxon>
    </lineage>
</organism>
<dbReference type="PROSITE" id="PS00822">
    <property type="entry name" value="CYTO_HEME_LYASE_2"/>
    <property type="match status" value="1"/>
</dbReference>
<comment type="function">
    <text evidence="10">Lyase that catalyzes the covalent linking of the heme group to the cytochrome C apoprotein to produce the mature functional cytochrome.</text>
</comment>
<keyword evidence="9 10" id="KW-0456">Lyase</keyword>
<sequence>MGQSVSSQPSATTSSPPSSCPMHNSPNTPPAAKSSGGCPIDHSSPNAFNPANQMPNLPQTPISSQSVPLPTERTMSSIPRVIDDEAGTGSRQTWEYPSPQQFYNALVRKGMETPAEHVETVVEIHNFLNERAWGEVLKWEKRVAQEDDDEPHLARFKGRPGEMSPKARFWMLAGWLLPSRFNTEPPFDRHDWIVRRPRDGTEVRYVIDYYSAPPTTDGAPGFALDVRPALDSFESIQQRMGVGMDAVWEELREKGWGKSDRGGTQQAMS</sequence>
<evidence type="ECO:0000256" key="3">
    <source>
        <dbReference type="ARBA" id="ARBA00022617"/>
    </source>
</evidence>
<dbReference type="Pfam" id="PF01265">
    <property type="entry name" value="Cyto_heme_lyase"/>
    <property type="match status" value="1"/>
</dbReference>
<evidence type="ECO:0000256" key="7">
    <source>
        <dbReference type="ARBA" id="ARBA00023128"/>
    </source>
</evidence>
<accession>A0A1B7NGF9</accession>
<evidence type="ECO:0000313" key="12">
    <source>
        <dbReference type="EMBL" id="OAX43955.1"/>
    </source>
</evidence>
<dbReference type="PANTHER" id="PTHR12743">
    <property type="entry name" value="CYTOCHROME C1 HEME LYASE"/>
    <property type="match status" value="1"/>
</dbReference>
<comment type="subcellular location">
    <subcellularLocation>
        <location evidence="1 10">Mitochondrion inner membrane</location>
    </subcellularLocation>
</comment>
<evidence type="ECO:0000256" key="6">
    <source>
        <dbReference type="ARBA" id="ARBA00023004"/>
    </source>
</evidence>
<comment type="catalytic activity">
    <reaction evidence="10">
        <text>holo-[cytochrome c] = apo-[cytochrome c] + heme b</text>
        <dbReference type="Rhea" id="RHEA:22648"/>
        <dbReference type="Rhea" id="RHEA-COMP:10725"/>
        <dbReference type="Rhea" id="RHEA-COMP:10726"/>
        <dbReference type="ChEBI" id="CHEBI:29950"/>
        <dbReference type="ChEBI" id="CHEBI:60344"/>
        <dbReference type="ChEBI" id="CHEBI:83739"/>
        <dbReference type="EC" id="4.4.1.17"/>
    </reaction>
</comment>
<evidence type="ECO:0000256" key="2">
    <source>
        <dbReference type="ARBA" id="ARBA00007255"/>
    </source>
</evidence>
<keyword evidence="5 10" id="KW-0999">Mitochondrion inner membrane</keyword>
<evidence type="ECO:0000256" key="8">
    <source>
        <dbReference type="ARBA" id="ARBA00023136"/>
    </source>
</evidence>
<dbReference type="Proteomes" id="UP000092154">
    <property type="component" value="Unassembled WGS sequence"/>
</dbReference>
<dbReference type="PANTHER" id="PTHR12743:SF3">
    <property type="entry name" value="HOLOCYTOCHROME-C SYNTHASE"/>
    <property type="match status" value="1"/>
</dbReference>
<gene>
    <name evidence="12" type="ORF">K503DRAFT_707411</name>
</gene>
<name>A0A1B7NGF9_9AGAM</name>
<dbReference type="InParanoid" id="A0A1B7NGF9"/>
<keyword evidence="8 10" id="KW-0472">Membrane</keyword>
<evidence type="ECO:0000256" key="1">
    <source>
        <dbReference type="ARBA" id="ARBA00004273"/>
    </source>
</evidence>
<comment type="similarity">
    <text evidence="2 10">Belongs to the cytochrome c-type heme lyase family.</text>
</comment>
<dbReference type="InterPro" id="IPR000511">
    <property type="entry name" value="Holocyt_c/c1_synthase"/>
</dbReference>
<evidence type="ECO:0000256" key="9">
    <source>
        <dbReference type="ARBA" id="ARBA00023239"/>
    </source>
</evidence>
<protein>
    <recommendedName>
        <fullName evidence="10">Holocytochrome c-type synthase</fullName>
        <ecNumber evidence="10">4.4.1.17</ecNumber>
    </recommendedName>
</protein>
<dbReference type="OrthoDB" id="4243at2759"/>
<dbReference type="AlphaFoldDB" id="A0A1B7NGF9"/>
<dbReference type="GO" id="GO:0046872">
    <property type="term" value="F:metal ion binding"/>
    <property type="evidence" value="ECO:0007669"/>
    <property type="project" value="UniProtKB-KW"/>
</dbReference>
<dbReference type="GO" id="GO:0005743">
    <property type="term" value="C:mitochondrial inner membrane"/>
    <property type="evidence" value="ECO:0007669"/>
    <property type="project" value="UniProtKB-SubCell"/>
</dbReference>
<dbReference type="STRING" id="1314800.A0A1B7NGF9"/>
<evidence type="ECO:0000313" key="13">
    <source>
        <dbReference type="Proteomes" id="UP000092154"/>
    </source>
</evidence>
<keyword evidence="3 10" id="KW-0349">Heme</keyword>
<evidence type="ECO:0000256" key="5">
    <source>
        <dbReference type="ARBA" id="ARBA00022792"/>
    </source>
</evidence>
<evidence type="ECO:0000256" key="4">
    <source>
        <dbReference type="ARBA" id="ARBA00022723"/>
    </source>
</evidence>
<keyword evidence="4 10" id="KW-0479">Metal-binding</keyword>
<feature type="compositionally biased region" description="Polar residues" evidence="11">
    <location>
        <begin position="43"/>
        <end position="73"/>
    </location>
</feature>